<feature type="chain" id="PRO_5039322637" evidence="4">
    <location>
        <begin position="27"/>
        <end position="329"/>
    </location>
</feature>
<evidence type="ECO:0000256" key="2">
    <source>
        <dbReference type="SAM" id="MobiDB-lite"/>
    </source>
</evidence>
<feature type="coiled-coil region" evidence="1">
    <location>
        <begin position="191"/>
        <end position="218"/>
    </location>
</feature>
<protein>
    <submittedName>
        <fullName evidence="6">DUF4349 domain-containing protein</fullName>
    </submittedName>
</protein>
<dbReference type="AlphaFoldDB" id="A0A927IXA0"/>
<dbReference type="RefSeq" id="WP_191827632.1">
    <property type="nucleotide sequence ID" value="NZ_JACYHB010000002.1"/>
</dbReference>
<feature type="region of interest" description="Disordered" evidence="2">
    <location>
        <begin position="290"/>
        <end position="329"/>
    </location>
</feature>
<dbReference type="PROSITE" id="PS51257">
    <property type="entry name" value="PROKAR_LIPOPROTEIN"/>
    <property type="match status" value="1"/>
</dbReference>
<keyword evidence="3" id="KW-0812">Transmembrane</keyword>
<feature type="compositionally biased region" description="Low complexity" evidence="2">
    <location>
        <begin position="300"/>
        <end position="320"/>
    </location>
</feature>
<reference evidence="6" key="1">
    <citation type="journal article" date="2018" name="Curr. Microbiol.">
        <title>Cellulosimicrobium arenosum sp. nov., Isolated from Marine Sediment Sand.</title>
        <authorList>
            <person name="Oh M."/>
            <person name="Kim J.H."/>
            <person name="Yoon J.H."/>
            <person name="Schumann P."/>
            <person name="Kim W."/>
        </authorList>
    </citation>
    <scope>NUCLEOTIDE SEQUENCE</scope>
    <source>
        <strain evidence="6">KCTC 49039</strain>
    </source>
</reference>
<sequence length="329" mass="33598">MRSARRAPARTSVLAVSLLLGGALLAGCSGGSSDMSADSGAEMSVEGESGGDEASASDAGAGIADSDAPVQDDREVITTGDVTVVTDDPLAAADEVAGLAEGAGGRVESRYQNEADGDVDASADLTIRVPADRTTATLDALQQVGDVRDMSVQADDVTGTARDLDARVEALTTSVDRLQTLMGSAETTEDLLAAEQELTARQAELESLQSQRASLTDQVAMSTLHVSIVAVVPPEELAPGGFVGGLRNGWDALLATVNVLVVVVGAILPWLAVALVVALVVRWVVRRVRRSREPGERQDPPAGTTGPDGDPDASPAAEAPLVGAGSPRD</sequence>
<dbReference type="InterPro" id="IPR025645">
    <property type="entry name" value="DUF4349"/>
</dbReference>
<feature type="region of interest" description="Disordered" evidence="2">
    <location>
        <begin position="31"/>
        <end position="73"/>
    </location>
</feature>
<evidence type="ECO:0000313" key="7">
    <source>
        <dbReference type="Proteomes" id="UP000610846"/>
    </source>
</evidence>
<gene>
    <name evidence="6" type="ORF">IF651_03055</name>
</gene>
<dbReference type="Proteomes" id="UP000610846">
    <property type="component" value="Unassembled WGS sequence"/>
</dbReference>
<keyword evidence="7" id="KW-1185">Reference proteome</keyword>
<evidence type="ECO:0000256" key="3">
    <source>
        <dbReference type="SAM" id="Phobius"/>
    </source>
</evidence>
<keyword evidence="3" id="KW-1133">Transmembrane helix</keyword>
<dbReference type="Pfam" id="PF14257">
    <property type="entry name" value="DUF4349"/>
    <property type="match status" value="1"/>
</dbReference>
<dbReference type="EMBL" id="JACYHB010000002">
    <property type="protein sequence ID" value="MBD8078036.1"/>
    <property type="molecule type" value="Genomic_DNA"/>
</dbReference>
<keyword evidence="3" id="KW-0472">Membrane</keyword>
<name>A0A927IXA0_9MICO</name>
<evidence type="ECO:0000256" key="1">
    <source>
        <dbReference type="SAM" id="Coils"/>
    </source>
</evidence>
<proteinExistence type="predicted"/>
<organism evidence="6 7">
    <name type="scientific">Cellulosimicrobium arenosum</name>
    <dbReference type="NCBI Taxonomy" id="2708133"/>
    <lineage>
        <taxon>Bacteria</taxon>
        <taxon>Bacillati</taxon>
        <taxon>Actinomycetota</taxon>
        <taxon>Actinomycetes</taxon>
        <taxon>Micrococcales</taxon>
        <taxon>Promicromonosporaceae</taxon>
        <taxon>Cellulosimicrobium</taxon>
    </lineage>
</organism>
<accession>A0A927IXA0</accession>
<evidence type="ECO:0000259" key="5">
    <source>
        <dbReference type="Pfam" id="PF14257"/>
    </source>
</evidence>
<feature type="transmembrane region" description="Helical" evidence="3">
    <location>
        <begin position="259"/>
        <end position="285"/>
    </location>
</feature>
<evidence type="ECO:0000313" key="6">
    <source>
        <dbReference type="EMBL" id="MBD8078036.1"/>
    </source>
</evidence>
<keyword evidence="1" id="KW-0175">Coiled coil</keyword>
<feature type="domain" description="DUF4349" evidence="5">
    <location>
        <begin position="74"/>
        <end position="282"/>
    </location>
</feature>
<comment type="caution">
    <text evidence="6">The sequence shown here is derived from an EMBL/GenBank/DDBJ whole genome shotgun (WGS) entry which is preliminary data.</text>
</comment>
<evidence type="ECO:0000256" key="4">
    <source>
        <dbReference type="SAM" id="SignalP"/>
    </source>
</evidence>
<feature type="compositionally biased region" description="Low complexity" evidence="2">
    <location>
        <begin position="31"/>
        <end position="68"/>
    </location>
</feature>
<keyword evidence="4" id="KW-0732">Signal</keyword>
<reference evidence="6" key="2">
    <citation type="submission" date="2020-09" db="EMBL/GenBank/DDBJ databases">
        <authorList>
            <person name="Yu Y."/>
        </authorList>
    </citation>
    <scope>NUCLEOTIDE SEQUENCE</scope>
    <source>
        <strain evidence="6">KCTC 49039</strain>
    </source>
</reference>
<feature type="signal peptide" evidence="4">
    <location>
        <begin position="1"/>
        <end position="26"/>
    </location>
</feature>